<dbReference type="InterPro" id="IPR044647">
    <property type="entry name" value="RTNLB17/18/21"/>
</dbReference>
<gene>
    <name evidence="9" type="ORF">ZIOFF_054929</name>
</gene>
<evidence type="ECO:0000256" key="3">
    <source>
        <dbReference type="ARBA" id="ARBA00022824"/>
    </source>
</evidence>
<feature type="transmembrane region" description="Helical" evidence="7">
    <location>
        <begin position="418"/>
        <end position="440"/>
    </location>
</feature>
<organism evidence="9 10">
    <name type="scientific">Zingiber officinale</name>
    <name type="common">Ginger</name>
    <name type="synonym">Amomum zingiber</name>
    <dbReference type="NCBI Taxonomy" id="94328"/>
    <lineage>
        <taxon>Eukaryota</taxon>
        <taxon>Viridiplantae</taxon>
        <taxon>Streptophyta</taxon>
        <taxon>Embryophyta</taxon>
        <taxon>Tracheophyta</taxon>
        <taxon>Spermatophyta</taxon>
        <taxon>Magnoliopsida</taxon>
        <taxon>Liliopsida</taxon>
        <taxon>Zingiberales</taxon>
        <taxon>Zingiberaceae</taxon>
        <taxon>Zingiber</taxon>
    </lineage>
</organism>
<proteinExistence type="predicted"/>
<keyword evidence="3" id="KW-0256">Endoplasmic reticulum</keyword>
<dbReference type="GO" id="GO:0005789">
    <property type="term" value="C:endoplasmic reticulum membrane"/>
    <property type="evidence" value="ECO:0007669"/>
    <property type="project" value="UniProtKB-SubCell"/>
</dbReference>
<feature type="region of interest" description="Disordered" evidence="6">
    <location>
        <begin position="468"/>
        <end position="497"/>
    </location>
</feature>
<feature type="region of interest" description="Disordered" evidence="6">
    <location>
        <begin position="60"/>
        <end position="84"/>
    </location>
</feature>
<keyword evidence="5 7" id="KW-0472">Membrane</keyword>
<dbReference type="EMBL" id="JACMSC010000015">
    <property type="protein sequence ID" value="KAG6486359.1"/>
    <property type="molecule type" value="Genomic_DNA"/>
</dbReference>
<protein>
    <recommendedName>
        <fullName evidence="8">Reticulon domain-containing protein</fullName>
    </recommendedName>
</protein>
<feature type="domain" description="Reticulon" evidence="8">
    <location>
        <begin position="273"/>
        <end position="330"/>
    </location>
</feature>
<evidence type="ECO:0000256" key="1">
    <source>
        <dbReference type="ARBA" id="ARBA00004477"/>
    </source>
</evidence>
<comment type="subcellular location">
    <subcellularLocation>
        <location evidence="1">Endoplasmic reticulum membrane</location>
        <topology evidence="1">Multi-pass membrane protein</topology>
    </subcellularLocation>
</comment>
<feature type="transmembrane region" description="Helical" evidence="7">
    <location>
        <begin position="307"/>
        <end position="326"/>
    </location>
</feature>
<dbReference type="AlphaFoldDB" id="A0A8J5FAK7"/>
<reference evidence="9 10" key="1">
    <citation type="submission" date="2020-08" db="EMBL/GenBank/DDBJ databases">
        <title>Plant Genome Project.</title>
        <authorList>
            <person name="Zhang R.-G."/>
        </authorList>
    </citation>
    <scope>NUCLEOTIDE SEQUENCE [LARGE SCALE GENOMIC DNA]</scope>
    <source>
        <tissue evidence="9">Rhizome</tissue>
    </source>
</reference>
<accession>A0A8J5FAK7</accession>
<dbReference type="InterPro" id="IPR003388">
    <property type="entry name" value="Reticulon"/>
</dbReference>
<evidence type="ECO:0000256" key="6">
    <source>
        <dbReference type="SAM" id="MobiDB-lite"/>
    </source>
</evidence>
<evidence type="ECO:0000313" key="9">
    <source>
        <dbReference type="EMBL" id="KAG6486359.1"/>
    </source>
</evidence>
<evidence type="ECO:0000256" key="2">
    <source>
        <dbReference type="ARBA" id="ARBA00022692"/>
    </source>
</evidence>
<name>A0A8J5FAK7_ZINOF</name>
<dbReference type="PANTHER" id="PTHR46626">
    <property type="entry name" value="RETICULON-LIKE PROTEIN B17"/>
    <property type="match status" value="1"/>
</dbReference>
<evidence type="ECO:0000259" key="8">
    <source>
        <dbReference type="Pfam" id="PF02453"/>
    </source>
</evidence>
<evidence type="ECO:0000256" key="7">
    <source>
        <dbReference type="SAM" id="Phobius"/>
    </source>
</evidence>
<dbReference type="Pfam" id="PF02453">
    <property type="entry name" value="Reticulon"/>
    <property type="match status" value="1"/>
</dbReference>
<feature type="transmembrane region" description="Helical" evidence="7">
    <location>
        <begin position="347"/>
        <end position="365"/>
    </location>
</feature>
<evidence type="ECO:0000256" key="4">
    <source>
        <dbReference type="ARBA" id="ARBA00022989"/>
    </source>
</evidence>
<feature type="compositionally biased region" description="Basic and acidic residues" evidence="6">
    <location>
        <begin position="483"/>
        <end position="497"/>
    </location>
</feature>
<comment type="caution">
    <text evidence="9">The sequence shown here is derived from an EMBL/GenBank/DDBJ whole genome shotgun (WGS) entry which is preliminary data.</text>
</comment>
<feature type="transmembrane region" description="Helical" evidence="7">
    <location>
        <begin position="284"/>
        <end position="301"/>
    </location>
</feature>
<dbReference type="PANTHER" id="PTHR46626:SF1">
    <property type="entry name" value="RETICULON-LIKE PROTEIN B21"/>
    <property type="match status" value="1"/>
</dbReference>
<evidence type="ECO:0000256" key="5">
    <source>
        <dbReference type="ARBA" id="ARBA00023136"/>
    </source>
</evidence>
<dbReference type="Proteomes" id="UP000734854">
    <property type="component" value="Unassembled WGS sequence"/>
</dbReference>
<evidence type="ECO:0000313" key="10">
    <source>
        <dbReference type="Proteomes" id="UP000734854"/>
    </source>
</evidence>
<keyword evidence="10" id="KW-1185">Reference proteome</keyword>
<sequence>MQGATRRRTLARTGVVAGSVWEARMRVDAVNGGVKVFNADGGDADGDEEGMRVYRRLRRNQSDSIASSRKRRNWTAPQVEGRNPIQLRKSREAKVLAIGEGGEGTSDGDGASVDIGIEDDGMKSFDDKEMDLPAEKGNNVEEEEKTISPVHEIPVLSPAIDKNHNSLVPLPDVEQRKQLNNWATDPDTADPPAPKLGKKLNRTLILPSLDAEKKMMNHWAIDPDPVETNPYAGKKMNRTTINPDPVHTPSLDGAREMHEATPKNNHNRLQSIVDLLMWRDVPKTALVFGLGTFVLVSSSYARDLNFSLISATSYLGLIFLALIFFCKSILRRGELEYDERDERYMMAVLLFAMAKCGSSITIWTLSKLIFFGVFTVPKICTSYSTQLLKFGKFWVARFRDGWESCTHKKAVTAAVFTLIWNISSTATRIWAAVFMLVVALKLYQQRLSEDWGNQEGEVVVENLAMAQEAAPKPGRPRYKGAPRRKEAMGENKPKKRI</sequence>
<keyword evidence="2 7" id="KW-0812">Transmembrane</keyword>
<keyword evidence="4 7" id="KW-1133">Transmembrane helix</keyword>